<organism evidence="2 3">
    <name type="scientific">Alkalimonas delamerensis</name>
    <dbReference type="NCBI Taxonomy" id="265981"/>
    <lineage>
        <taxon>Bacteria</taxon>
        <taxon>Pseudomonadati</taxon>
        <taxon>Pseudomonadota</taxon>
        <taxon>Gammaproteobacteria</taxon>
        <taxon>Alkalimonas</taxon>
    </lineage>
</organism>
<protein>
    <recommendedName>
        <fullName evidence="4">LPP20 lipoprotein</fullName>
    </recommendedName>
</protein>
<reference evidence="2 3" key="1">
    <citation type="submission" date="2023-08" db="EMBL/GenBank/DDBJ databases">
        <authorList>
            <person name="Joshi A."/>
            <person name="Thite S."/>
        </authorList>
    </citation>
    <scope>NUCLEOTIDE SEQUENCE [LARGE SCALE GENOMIC DNA]</scope>
    <source>
        <strain evidence="2 3">1E1</strain>
    </source>
</reference>
<dbReference type="PROSITE" id="PS51257">
    <property type="entry name" value="PROKAR_LIPOPROTEIN"/>
    <property type="match status" value="1"/>
</dbReference>
<sequence length="394" mass="44598">MKSKWILSAVVSFIVMGCSSPGAIVPMPAVPQDEVDTIRFSVFTLPREQLDDNVVQSTAFPIPVGSSVVIAVPDQMTRHDGLSDNADFRTDGFFNVAEQQIERTLLRNGFQLIDRSIFEAILRDQRDRRNREIIGSISTTGFDLRDYDPGCHPILAQLEERFNRNALSASEYARELDSLRTQCRVGSATRNRAEGEHELSDISELIRAASASDVQADYILQIPEFNTIRAREERLNLFNSGELRDFMAKYPGIANQFQQRQFFDCQSLEATLNAKLIHVRTGNVVWIGNHSVGELESGQSNMELELRYRRYVANEQQIRNFVNQQNLPHVRENRGDFVQVPSFQYREELTGPVQISGVSCTVKDRSADEVNNTRNQLSRRVAVDLIGTIRVGTL</sequence>
<evidence type="ECO:0000313" key="3">
    <source>
        <dbReference type="Proteomes" id="UP001236258"/>
    </source>
</evidence>
<proteinExistence type="predicted"/>
<keyword evidence="1" id="KW-0732">Signal</keyword>
<evidence type="ECO:0000256" key="1">
    <source>
        <dbReference type="SAM" id="SignalP"/>
    </source>
</evidence>
<name>A0ABT9GSB4_9GAMM</name>
<accession>A0ABT9GSB4</accession>
<dbReference type="EMBL" id="JAUZVY010000004">
    <property type="protein sequence ID" value="MDP4529526.1"/>
    <property type="molecule type" value="Genomic_DNA"/>
</dbReference>
<keyword evidence="3" id="KW-1185">Reference proteome</keyword>
<evidence type="ECO:0000313" key="2">
    <source>
        <dbReference type="EMBL" id="MDP4529526.1"/>
    </source>
</evidence>
<dbReference type="RefSeq" id="WP_305945608.1">
    <property type="nucleotide sequence ID" value="NZ_JAUZVY010000004.1"/>
</dbReference>
<evidence type="ECO:0008006" key="4">
    <source>
        <dbReference type="Google" id="ProtNLM"/>
    </source>
</evidence>
<feature type="signal peptide" evidence="1">
    <location>
        <begin position="1"/>
        <end position="23"/>
    </location>
</feature>
<gene>
    <name evidence="2" type="ORF">Q3O59_10865</name>
</gene>
<feature type="chain" id="PRO_5046784379" description="LPP20 lipoprotein" evidence="1">
    <location>
        <begin position="24"/>
        <end position="394"/>
    </location>
</feature>
<comment type="caution">
    <text evidence="2">The sequence shown here is derived from an EMBL/GenBank/DDBJ whole genome shotgun (WGS) entry which is preliminary data.</text>
</comment>
<dbReference type="Proteomes" id="UP001236258">
    <property type="component" value="Unassembled WGS sequence"/>
</dbReference>